<dbReference type="Proteomes" id="UP000076927">
    <property type="component" value="Chromosome"/>
</dbReference>
<organism evidence="2 3">
    <name type="scientific">Paenibacillus swuensis</name>
    <dbReference type="NCBI Taxonomy" id="1178515"/>
    <lineage>
        <taxon>Bacteria</taxon>
        <taxon>Bacillati</taxon>
        <taxon>Bacillota</taxon>
        <taxon>Bacilli</taxon>
        <taxon>Bacillales</taxon>
        <taxon>Paenibacillaceae</taxon>
        <taxon>Paenibacillus</taxon>
    </lineage>
</organism>
<evidence type="ECO:0000256" key="1">
    <source>
        <dbReference type="SAM" id="Phobius"/>
    </source>
</evidence>
<proteinExistence type="predicted"/>
<evidence type="ECO:0000313" key="2">
    <source>
        <dbReference type="EMBL" id="ANE46296.1"/>
    </source>
</evidence>
<dbReference type="PATRIC" id="fig|1178515.4.peg.1678"/>
<dbReference type="KEGG" id="pswu:SY83_08430"/>
<evidence type="ECO:0000313" key="3">
    <source>
        <dbReference type="Proteomes" id="UP000076927"/>
    </source>
</evidence>
<dbReference type="OrthoDB" id="2663988at2"/>
<keyword evidence="1" id="KW-1133">Transmembrane helix</keyword>
<name>A0A172TH62_9BACL</name>
<reference evidence="2 3" key="1">
    <citation type="submission" date="2015-01" db="EMBL/GenBank/DDBJ databases">
        <title>Paenibacillus swuensis/DY6/whole genome sequencing.</title>
        <authorList>
            <person name="Kim M.K."/>
            <person name="Srinivasan S."/>
            <person name="Lee J.-J."/>
        </authorList>
    </citation>
    <scope>NUCLEOTIDE SEQUENCE [LARGE SCALE GENOMIC DNA]</scope>
    <source>
        <strain evidence="2 3">DY6</strain>
    </source>
</reference>
<protein>
    <recommendedName>
        <fullName evidence="4">50S ribosomal protein L33</fullName>
    </recommendedName>
</protein>
<sequence length="116" mass="11752">MRKTVTKQQARELLGKNIYALKKDGTVVTGKLVRIKGSELVLQRKSKKAKTTAFIPLVLFDLLAIGTGPFGGGFGGGFGGPFGGGFGGPFGGGGFGGPFGGGFGGGGFGGRDPFFF</sequence>
<keyword evidence="3" id="KW-1185">Reference proteome</keyword>
<accession>A0A172TH62</accession>
<keyword evidence="1" id="KW-0472">Membrane</keyword>
<dbReference type="STRING" id="1178515.SY83_08430"/>
<dbReference type="EMBL" id="CP011388">
    <property type="protein sequence ID" value="ANE46296.1"/>
    <property type="molecule type" value="Genomic_DNA"/>
</dbReference>
<feature type="transmembrane region" description="Helical" evidence="1">
    <location>
        <begin position="53"/>
        <end position="72"/>
    </location>
</feature>
<dbReference type="RefSeq" id="WP_068605835.1">
    <property type="nucleotide sequence ID" value="NZ_CP011388.1"/>
</dbReference>
<gene>
    <name evidence="2" type="ORF">SY83_08430</name>
</gene>
<keyword evidence="1" id="KW-0812">Transmembrane</keyword>
<dbReference type="AlphaFoldDB" id="A0A172TH62"/>
<evidence type="ECO:0008006" key="4">
    <source>
        <dbReference type="Google" id="ProtNLM"/>
    </source>
</evidence>